<evidence type="ECO:0000313" key="16">
    <source>
        <dbReference type="Proteomes" id="UP000001542"/>
    </source>
</evidence>
<evidence type="ECO:0000256" key="4">
    <source>
        <dbReference type="ARBA" id="ARBA00008372"/>
    </source>
</evidence>
<dbReference type="KEGG" id="tva:4769102"/>
<comment type="subcellular location">
    <subcellularLocation>
        <location evidence="3">Cytoplasm</location>
    </subcellularLocation>
    <subcellularLocation>
        <location evidence="2">Nucleus</location>
    </subcellularLocation>
</comment>
<proteinExistence type="inferred from homology"/>
<evidence type="ECO:0000256" key="14">
    <source>
        <dbReference type="ARBA" id="ARBA00023242"/>
    </source>
</evidence>
<reference evidence="15" key="1">
    <citation type="submission" date="2006-10" db="EMBL/GenBank/DDBJ databases">
        <authorList>
            <person name="Amadeo P."/>
            <person name="Zhao Q."/>
            <person name="Wortman J."/>
            <person name="Fraser-Liggett C."/>
            <person name="Carlton J."/>
        </authorList>
    </citation>
    <scope>NUCLEOTIDE SEQUENCE</scope>
    <source>
        <strain evidence="15">G3</strain>
    </source>
</reference>
<dbReference type="RefSeq" id="XP_001323373.1">
    <property type="nucleotide sequence ID" value="XM_001323338.1"/>
</dbReference>
<evidence type="ECO:0000256" key="5">
    <source>
        <dbReference type="ARBA" id="ARBA00012161"/>
    </source>
</evidence>
<dbReference type="STRING" id="5722.A2E832"/>
<dbReference type="SUPFAM" id="SSF53098">
    <property type="entry name" value="Ribonuclease H-like"/>
    <property type="match status" value="1"/>
</dbReference>
<dbReference type="EC" id="3.1.13.4" evidence="5"/>
<evidence type="ECO:0000256" key="12">
    <source>
        <dbReference type="ARBA" id="ARBA00023015"/>
    </source>
</evidence>
<dbReference type="GO" id="GO:0000288">
    <property type="term" value="P:nuclear-transcribed mRNA catabolic process, deadenylation-dependent decay"/>
    <property type="evidence" value="ECO:0000318"/>
    <property type="project" value="GO_Central"/>
</dbReference>
<dbReference type="VEuPathDB" id="TrichDB:TVAGG3_0973940"/>
<gene>
    <name evidence="15" type="ORF">TVAG_498440</name>
</gene>
<keyword evidence="7" id="KW-0540">Nuclease</keyword>
<dbReference type="AlphaFoldDB" id="A2E832"/>
<dbReference type="Proteomes" id="UP000001542">
    <property type="component" value="Unassembled WGS sequence"/>
</dbReference>
<dbReference type="InterPro" id="IPR006941">
    <property type="entry name" value="RNase_CAF1"/>
</dbReference>
<evidence type="ECO:0000256" key="7">
    <source>
        <dbReference type="ARBA" id="ARBA00022722"/>
    </source>
</evidence>
<keyword evidence="14" id="KW-0539">Nucleus</keyword>
<evidence type="ECO:0000256" key="1">
    <source>
        <dbReference type="ARBA" id="ARBA00001663"/>
    </source>
</evidence>
<evidence type="ECO:0000256" key="2">
    <source>
        <dbReference type="ARBA" id="ARBA00004123"/>
    </source>
</evidence>
<keyword evidence="10" id="KW-0269">Exonuclease</keyword>
<evidence type="ECO:0000256" key="10">
    <source>
        <dbReference type="ARBA" id="ARBA00022839"/>
    </source>
</evidence>
<dbReference type="PANTHER" id="PTHR10797">
    <property type="entry name" value="CCR4-NOT TRANSCRIPTION COMPLEX SUBUNIT"/>
    <property type="match status" value="1"/>
</dbReference>
<sequence length="253" mass="29172">MSDDIIDVWDYNCEEEMHKISHLVEHFHFVGMDTEFSGFFIKSPPVTATPTVKYLTERENVNRMKLIQIGITLGDENGNIPKPICTWQFNLRFNIKNDMHTSDSINLLKQAGIDFDKFEKDGIEMADFVSMLIASGLVMNDRVIWITFQAGYDIAYLVKLLSAQPLPKTEAEFEKVTRLYFPHYYDLRYIMQQTIHNVGSLQNVAKDFDVVRSGTMHQAGSDSYVTLLSYYKAMAKHFGGVLLNERYRNKGLK</sequence>
<dbReference type="OrthoDB" id="1164111at2759"/>
<dbReference type="VEuPathDB" id="TrichDB:TVAG_498440"/>
<dbReference type="GO" id="GO:0046872">
    <property type="term" value="F:metal ion binding"/>
    <property type="evidence" value="ECO:0007669"/>
    <property type="project" value="UniProtKB-KW"/>
</dbReference>
<evidence type="ECO:0000256" key="3">
    <source>
        <dbReference type="ARBA" id="ARBA00004496"/>
    </source>
</evidence>
<keyword evidence="16" id="KW-1185">Reference proteome</keyword>
<evidence type="ECO:0000256" key="6">
    <source>
        <dbReference type="ARBA" id="ARBA00022490"/>
    </source>
</evidence>
<keyword evidence="13" id="KW-0804">Transcription</keyword>
<comment type="similarity">
    <text evidence="4">Belongs to the CAF1 family.</text>
</comment>
<keyword evidence="6" id="KW-0963">Cytoplasm</keyword>
<evidence type="ECO:0000256" key="13">
    <source>
        <dbReference type="ARBA" id="ARBA00023163"/>
    </source>
</evidence>
<dbReference type="Gene3D" id="3.30.420.10">
    <property type="entry name" value="Ribonuclease H-like superfamily/Ribonuclease H"/>
    <property type="match status" value="1"/>
</dbReference>
<dbReference type="InterPro" id="IPR036397">
    <property type="entry name" value="RNaseH_sf"/>
</dbReference>
<dbReference type="GO" id="GO:0003723">
    <property type="term" value="F:RNA binding"/>
    <property type="evidence" value="ECO:0007669"/>
    <property type="project" value="UniProtKB-KW"/>
</dbReference>
<dbReference type="EMBL" id="DS113324">
    <property type="protein sequence ID" value="EAY11150.1"/>
    <property type="molecule type" value="Genomic_DNA"/>
</dbReference>
<evidence type="ECO:0000256" key="11">
    <source>
        <dbReference type="ARBA" id="ARBA00022884"/>
    </source>
</evidence>
<dbReference type="GO" id="GO:0004535">
    <property type="term" value="F:poly(A)-specific ribonuclease activity"/>
    <property type="evidence" value="ECO:0000318"/>
    <property type="project" value="GO_Central"/>
</dbReference>
<dbReference type="GO" id="GO:0005634">
    <property type="term" value="C:nucleus"/>
    <property type="evidence" value="ECO:0007669"/>
    <property type="project" value="UniProtKB-SubCell"/>
</dbReference>
<dbReference type="Pfam" id="PF04857">
    <property type="entry name" value="CAF1"/>
    <property type="match status" value="2"/>
</dbReference>
<comment type="catalytic activity">
    <reaction evidence="1">
        <text>Exonucleolytic cleavage of poly(A) to 5'-AMP.</text>
        <dbReference type="EC" id="3.1.13.4"/>
    </reaction>
</comment>
<protein>
    <recommendedName>
        <fullName evidence="5">poly(A)-specific ribonuclease</fullName>
        <ecNumber evidence="5">3.1.13.4</ecNumber>
    </recommendedName>
</protein>
<evidence type="ECO:0000313" key="15">
    <source>
        <dbReference type="EMBL" id="EAY11150.1"/>
    </source>
</evidence>
<dbReference type="GO" id="GO:0000932">
    <property type="term" value="C:P-body"/>
    <property type="evidence" value="ECO:0000318"/>
    <property type="project" value="GO_Central"/>
</dbReference>
<dbReference type="GO" id="GO:0030015">
    <property type="term" value="C:CCR4-NOT core complex"/>
    <property type="evidence" value="ECO:0000318"/>
    <property type="project" value="GO_Central"/>
</dbReference>
<dbReference type="eggNOG" id="KOG0304">
    <property type="taxonomic scope" value="Eukaryota"/>
</dbReference>
<dbReference type="InParanoid" id="A2E832"/>
<name>A2E832_TRIV3</name>
<keyword evidence="9" id="KW-0378">Hydrolase</keyword>
<keyword evidence="8" id="KW-0479">Metal-binding</keyword>
<dbReference type="InterPro" id="IPR039637">
    <property type="entry name" value="CNOT7/CNOT8/Pop2"/>
</dbReference>
<evidence type="ECO:0000256" key="9">
    <source>
        <dbReference type="ARBA" id="ARBA00022801"/>
    </source>
</evidence>
<dbReference type="FunFam" id="3.30.420.10:FF:000048">
    <property type="entry name" value="CCR4-associated factor 1, putative"/>
    <property type="match status" value="1"/>
</dbReference>
<dbReference type="SMR" id="A2E832"/>
<dbReference type="InterPro" id="IPR012337">
    <property type="entry name" value="RNaseH-like_sf"/>
</dbReference>
<keyword evidence="12" id="KW-0805">Transcription regulation</keyword>
<accession>A2E832</accession>
<organism evidence="15 16">
    <name type="scientific">Trichomonas vaginalis (strain ATCC PRA-98 / G3)</name>
    <dbReference type="NCBI Taxonomy" id="412133"/>
    <lineage>
        <taxon>Eukaryota</taxon>
        <taxon>Metamonada</taxon>
        <taxon>Parabasalia</taxon>
        <taxon>Trichomonadida</taxon>
        <taxon>Trichomonadidae</taxon>
        <taxon>Trichomonas</taxon>
    </lineage>
</organism>
<evidence type="ECO:0000256" key="8">
    <source>
        <dbReference type="ARBA" id="ARBA00022723"/>
    </source>
</evidence>
<reference evidence="15" key="2">
    <citation type="journal article" date="2007" name="Science">
        <title>Draft genome sequence of the sexually transmitted pathogen Trichomonas vaginalis.</title>
        <authorList>
            <person name="Carlton J.M."/>
            <person name="Hirt R.P."/>
            <person name="Silva J.C."/>
            <person name="Delcher A.L."/>
            <person name="Schatz M."/>
            <person name="Zhao Q."/>
            <person name="Wortman J.R."/>
            <person name="Bidwell S.L."/>
            <person name="Alsmark U.C.M."/>
            <person name="Besteiro S."/>
            <person name="Sicheritz-Ponten T."/>
            <person name="Noel C.J."/>
            <person name="Dacks J.B."/>
            <person name="Foster P.G."/>
            <person name="Simillion C."/>
            <person name="Van de Peer Y."/>
            <person name="Miranda-Saavedra D."/>
            <person name="Barton G.J."/>
            <person name="Westrop G.D."/>
            <person name="Mueller S."/>
            <person name="Dessi D."/>
            <person name="Fiori P.L."/>
            <person name="Ren Q."/>
            <person name="Paulsen I."/>
            <person name="Zhang H."/>
            <person name="Bastida-Corcuera F.D."/>
            <person name="Simoes-Barbosa A."/>
            <person name="Brown M.T."/>
            <person name="Hayes R.D."/>
            <person name="Mukherjee M."/>
            <person name="Okumura C.Y."/>
            <person name="Schneider R."/>
            <person name="Smith A.J."/>
            <person name="Vanacova S."/>
            <person name="Villalvazo M."/>
            <person name="Haas B.J."/>
            <person name="Pertea M."/>
            <person name="Feldblyum T.V."/>
            <person name="Utterback T.R."/>
            <person name="Shu C.L."/>
            <person name="Osoegawa K."/>
            <person name="de Jong P.J."/>
            <person name="Hrdy I."/>
            <person name="Horvathova L."/>
            <person name="Zubacova Z."/>
            <person name="Dolezal P."/>
            <person name="Malik S.B."/>
            <person name="Logsdon J.M. Jr."/>
            <person name="Henze K."/>
            <person name="Gupta A."/>
            <person name="Wang C.C."/>
            <person name="Dunne R.L."/>
            <person name="Upcroft J.A."/>
            <person name="Upcroft P."/>
            <person name="White O."/>
            <person name="Salzberg S.L."/>
            <person name="Tang P."/>
            <person name="Chiu C.-H."/>
            <person name="Lee Y.-S."/>
            <person name="Embley T.M."/>
            <person name="Coombs G.H."/>
            <person name="Mottram J.C."/>
            <person name="Tachezy J."/>
            <person name="Fraser-Liggett C.M."/>
            <person name="Johnson P.J."/>
        </authorList>
    </citation>
    <scope>NUCLEOTIDE SEQUENCE [LARGE SCALE GENOMIC DNA]</scope>
    <source>
        <strain evidence="15">G3</strain>
    </source>
</reference>
<keyword evidence="11" id="KW-0694">RNA-binding</keyword>